<dbReference type="SUPFAM" id="SSF46894">
    <property type="entry name" value="C-terminal effector domain of the bipartite response regulators"/>
    <property type="match status" value="1"/>
</dbReference>
<dbReference type="GO" id="GO:0003677">
    <property type="term" value="F:DNA binding"/>
    <property type="evidence" value="ECO:0007669"/>
    <property type="project" value="UniProtKB-KW"/>
</dbReference>
<proteinExistence type="predicted"/>
<dbReference type="SMART" id="SM00421">
    <property type="entry name" value="HTH_LUXR"/>
    <property type="match status" value="1"/>
</dbReference>
<dbReference type="EMBL" id="AAGQTM010000050">
    <property type="protein sequence ID" value="EBQ9797544.1"/>
    <property type="molecule type" value="Genomic_DNA"/>
</dbReference>
<dbReference type="InterPro" id="IPR036388">
    <property type="entry name" value="WH-like_DNA-bd_sf"/>
</dbReference>
<name>A0A5U6MHX4_SALET</name>
<organism evidence="3">
    <name type="scientific">Salmonella enterica subsp. enterica serovar Kottbus</name>
    <dbReference type="NCBI Taxonomy" id="224727"/>
    <lineage>
        <taxon>Bacteria</taxon>
        <taxon>Pseudomonadati</taxon>
        <taxon>Pseudomonadota</taxon>
        <taxon>Gammaproteobacteria</taxon>
        <taxon>Enterobacterales</taxon>
        <taxon>Enterobacteriaceae</taxon>
        <taxon>Salmonella</taxon>
    </lineage>
</organism>
<protein>
    <recommendedName>
        <fullName evidence="2">HTH luxR-type domain-containing protein</fullName>
    </recommendedName>
</protein>
<dbReference type="Gene3D" id="1.10.10.10">
    <property type="entry name" value="Winged helix-like DNA-binding domain superfamily/Winged helix DNA-binding domain"/>
    <property type="match status" value="1"/>
</dbReference>
<sequence length="205" mass="23497">MMHIFTTTRNRWLTQGLQEVLQENGADVQVHSVESAGELQLYMTGHRLPPGSVLLPVFPDNHPVDCLRSLTFLSEWSRTGYPEVPCLLWGRTALICGTEGGAPVIPWRLSPVCLREQLIRGVKIWRERINGAQPVHYRLRLSPREMVILRHTLEGASLDQMAVVLGVKSKTVWTHRRHAMDVLGIRRLSDLMRLPQAVFRERPEW</sequence>
<dbReference type="AlphaFoldDB" id="A0A5U6MHX4"/>
<dbReference type="GO" id="GO:0006355">
    <property type="term" value="P:regulation of DNA-templated transcription"/>
    <property type="evidence" value="ECO:0007669"/>
    <property type="project" value="InterPro"/>
</dbReference>
<dbReference type="PRINTS" id="PR00038">
    <property type="entry name" value="HTHLUXR"/>
</dbReference>
<feature type="domain" description="HTH luxR-type" evidence="2">
    <location>
        <begin position="134"/>
        <end position="199"/>
    </location>
</feature>
<comment type="caution">
    <text evidence="3">The sequence shown here is derived from an EMBL/GenBank/DDBJ whole genome shotgun (WGS) entry which is preliminary data.</text>
</comment>
<dbReference type="InterPro" id="IPR016032">
    <property type="entry name" value="Sig_transdc_resp-reg_C-effctor"/>
</dbReference>
<dbReference type="InterPro" id="IPR000792">
    <property type="entry name" value="Tscrpt_reg_LuxR_C"/>
</dbReference>
<evidence type="ECO:0000313" key="3">
    <source>
        <dbReference type="EMBL" id="EBQ9797544.1"/>
    </source>
</evidence>
<dbReference type="Pfam" id="PF00196">
    <property type="entry name" value="GerE"/>
    <property type="match status" value="1"/>
</dbReference>
<evidence type="ECO:0000256" key="1">
    <source>
        <dbReference type="ARBA" id="ARBA00023125"/>
    </source>
</evidence>
<evidence type="ECO:0000259" key="2">
    <source>
        <dbReference type="PROSITE" id="PS50043"/>
    </source>
</evidence>
<dbReference type="PROSITE" id="PS50043">
    <property type="entry name" value="HTH_LUXR_2"/>
    <property type="match status" value="1"/>
</dbReference>
<reference evidence="3" key="1">
    <citation type="submission" date="2018-06" db="EMBL/GenBank/DDBJ databases">
        <authorList>
            <person name="Ashton P.M."/>
            <person name="Dallman T."/>
            <person name="Nair S."/>
            <person name="De Pinna E."/>
            <person name="Peters T."/>
            <person name="Grant K."/>
        </authorList>
    </citation>
    <scope>NUCLEOTIDE SEQUENCE</scope>
    <source>
        <strain evidence="3">430336</strain>
    </source>
</reference>
<keyword evidence="1" id="KW-0238">DNA-binding</keyword>
<accession>A0A5U6MHX4</accession>
<gene>
    <name evidence="3" type="ORF">DM035_25865</name>
</gene>